<feature type="signal peptide" evidence="1">
    <location>
        <begin position="1"/>
        <end position="25"/>
    </location>
</feature>
<dbReference type="RefSeq" id="WP_135965469.1">
    <property type="nucleotide sequence ID" value="NZ_SRXT01000008.1"/>
</dbReference>
<dbReference type="NCBIfam" id="NF047637">
    <property type="entry name" value="lipo_CC0125"/>
    <property type="match status" value="1"/>
</dbReference>
<name>A0A4S1X2T1_9SPHN</name>
<dbReference type="EMBL" id="SRXT01000008">
    <property type="protein sequence ID" value="TGX49645.1"/>
    <property type="molecule type" value="Genomic_DNA"/>
</dbReference>
<sequence length="200" mass="22900">MLKSITKRPRALALAAALVGSTALAGCMTATPYQPATSSSRAGYWDEQIESNRYRVSFSGNSLTARDTVERYLLYRAAELTVQHGDDHFILVDRNTETRTDTYRTPGYGGGYYGGGPWGYWSPSWRFYRGPRWGWRSWSPFMDDPFWNDRDWDYRTVRQYEATAEIVTGRGPKPTTNVRAFDAREVLSRLGPSIKMPEQR</sequence>
<gene>
    <name evidence="2" type="ORF">E5A73_19240</name>
</gene>
<evidence type="ECO:0008006" key="4">
    <source>
        <dbReference type="Google" id="ProtNLM"/>
    </source>
</evidence>
<dbReference type="OrthoDB" id="7172943at2"/>
<evidence type="ECO:0000313" key="3">
    <source>
        <dbReference type="Proteomes" id="UP000306147"/>
    </source>
</evidence>
<evidence type="ECO:0000313" key="2">
    <source>
        <dbReference type="EMBL" id="TGX49645.1"/>
    </source>
</evidence>
<protein>
    <recommendedName>
        <fullName evidence="4">DUF4136 domain-containing protein</fullName>
    </recommendedName>
</protein>
<dbReference type="Proteomes" id="UP000306147">
    <property type="component" value="Unassembled WGS sequence"/>
</dbReference>
<proteinExistence type="predicted"/>
<organism evidence="2 3">
    <name type="scientific">Sphingomonas gei</name>
    <dbReference type="NCBI Taxonomy" id="1395960"/>
    <lineage>
        <taxon>Bacteria</taxon>
        <taxon>Pseudomonadati</taxon>
        <taxon>Pseudomonadota</taxon>
        <taxon>Alphaproteobacteria</taxon>
        <taxon>Sphingomonadales</taxon>
        <taxon>Sphingomonadaceae</taxon>
        <taxon>Sphingomonas</taxon>
    </lineage>
</organism>
<reference evidence="2 3" key="1">
    <citation type="submission" date="2019-04" db="EMBL/GenBank/DDBJ databases">
        <title>Sphingomonas psychrotolerans sp. nov., isolated from soil in the Tianshan Mountains, Xinjiang, China.</title>
        <authorList>
            <person name="Luo Y."/>
            <person name="Sheng H."/>
        </authorList>
    </citation>
    <scope>NUCLEOTIDE SEQUENCE [LARGE SCALE GENOMIC DNA]</scope>
    <source>
        <strain evidence="2 3">ZFGT-11</strain>
    </source>
</reference>
<keyword evidence="1" id="KW-0732">Signal</keyword>
<comment type="caution">
    <text evidence="2">The sequence shown here is derived from an EMBL/GenBank/DDBJ whole genome shotgun (WGS) entry which is preliminary data.</text>
</comment>
<feature type="chain" id="PRO_5020814601" description="DUF4136 domain-containing protein" evidence="1">
    <location>
        <begin position="26"/>
        <end position="200"/>
    </location>
</feature>
<evidence type="ECO:0000256" key="1">
    <source>
        <dbReference type="SAM" id="SignalP"/>
    </source>
</evidence>
<accession>A0A4S1X2T1</accession>
<dbReference type="AlphaFoldDB" id="A0A4S1X2T1"/>
<dbReference type="PROSITE" id="PS51257">
    <property type="entry name" value="PROKAR_LIPOPROTEIN"/>
    <property type="match status" value="1"/>
</dbReference>
<keyword evidence="3" id="KW-1185">Reference proteome</keyword>